<feature type="domain" description="Beta-lactamase-related" evidence="2">
    <location>
        <begin position="46"/>
        <end position="192"/>
    </location>
</feature>
<evidence type="ECO:0000256" key="1">
    <source>
        <dbReference type="ARBA" id="ARBA00022801"/>
    </source>
</evidence>
<name>A0A2T0R015_9ACTN</name>
<dbReference type="Pfam" id="PF00144">
    <property type="entry name" value="Beta-lactamase"/>
    <property type="match status" value="1"/>
</dbReference>
<keyword evidence="1" id="KW-0378">Hydrolase</keyword>
<dbReference type="EMBL" id="PVZF01000010">
    <property type="protein sequence ID" value="PRY12482.1"/>
    <property type="molecule type" value="Genomic_DNA"/>
</dbReference>
<accession>A0A2T0R015</accession>
<evidence type="ECO:0000259" key="2">
    <source>
        <dbReference type="Pfam" id="PF00144"/>
    </source>
</evidence>
<gene>
    <name evidence="3" type="ORF">CLV37_11042</name>
</gene>
<protein>
    <submittedName>
        <fullName evidence="3">Beta-lactamase</fullName>
    </submittedName>
</protein>
<proteinExistence type="predicted"/>
<dbReference type="RefSeq" id="WP_170127361.1">
    <property type="nucleotide sequence ID" value="NZ_PVZF01000010.1"/>
</dbReference>
<organism evidence="3 4">
    <name type="scientific">Kineococcus rhizosphaerae</name>
    <dbReference type="NCBI Taxonomy" id="559628"/>
    <lineage>
        <taxon>Bacteria</taxon>
        <taxon>Bacillati</taxon>
        <taxon>Actinomycetota</taxon>
        <taxon>Actinomycetes</taxon>
        <taxon>Kineosporiales</taxon>
        <taxon>Kineosporiaceae</taxon>
        <taxon>Kineococcus</taxon>
    </lineage>
</organism>
<dbReference type="Gene3D" id="3.40.710.10">
    <property type="entry name" value="DD-peptidase/beta-lactamase superfamily"/>
    <property type="match status" value="1"/>
</dbReference>
<dbReference type="PANTHER" id="PTHR43283:SF11">
    <property type="entry name" value="BETA-LACTAMASE-RELATED DOMAIN-CONTAINING PROTEIN"/>
    <property type="match status" value="1"/>
</dbReference>
<keyword evidence="4" id="KW-1185">Reference proteome</keyword>
<dbReference type="InterPro" id="IPR050789">
    <property type="entry name" value="Diverse_Enzym_Activities"/>
</dbReference>
<comment type="caution">
    <text evidence="3">The sequence shown here is derived from an EMBL/GenBank/DDBJ whole genome shotgun (WGS) entry which is preliminary data.</text>
</comment>
<evidence type="ECO:0000313" key="4">
    <source>
        <dbReference type="Proteomes" id="UP000238083"/>
    </source>
</evidence>
<dbReference type="Proteomes" id="UP000238083">
    <property type="component" value="Unassembled WGS sequence"/>
</dbReference>
<dbReference type="PANTHER" id="PTHR43283">
    <property type="entry name" value="BETA-LACTAMASE-RELATED"/>
    <property type="match status" value="1"/>
</dbReference>
<dbReference type="InterPro" id="IPR012338">
    <property type="entry name" value="Beta-lactam/transpept-like"/>
</dbReference>
<evidence type="ECO:0000313" key="3">
    <source>
        <dbReference type="EMBL" id="PRY12482.1"/>
    </source>
</evidence>
<reference evidence="3 4" key="1">
    <citation type="submission" date="2018-03" db="EMBL/GenBank/DDBJ databases">
        <title>Genomic Encyclopedia of Archaeal and Bacterial Type Strains, Phase II (KMG-II): from individual species to whole genera.</title>
        <authorList>
            <person name="Goeker M."/>
        </authorList>
    </citation>
    <scope>NUCLEOTIDE SEQUENCE [LARGE SCALE GENOMIC DNA]</scope>
    <source>
        <strain evidence="3 4">DSM 19711</strain>
    </source>
</reference>
<dbReference type="AlphaFoldDB" id="A0A2T0R015"/>
<sequence length="246" mass="25615">MNPADPGDDLTRGVHEGLFRGAAVVFSGPDGRVHRASAGTPADHLGPLTRAVVATLAHELAAVGALDLDRPTDRGFTARQLLDHASGLPATSDVWRRDDLRPAQKLRRLLDTPLVATPGREVRPSPLGFVVLGDLLEEATGQGLDSLLADLVTGPLRLTGPVFGPGDDEVSRALRRPVGHTGLLGRADDVHAIGRALLDGTLAGGPTPLLHPAPGACLALVTDGATDGEGLTRFWNTLARRLTGTP</sequence>
<dbReference type="GO" id="GO:0016787">
    <property type="term" value="F:hydrolase activity"/>
    <property type="evidence" value="ECO:0007669"/>
    <property type="project" value="UniProtKB-KW"/>
</dbReference>
<dbReference type="InterPro" id="IPR001466">
    <property type="entry name" value="Beta-lactam-related"/>
</dbReference>
<dbReference type="SUPFAM" id="SSF56601">
    <property type="entry name" value="beta-lactamase/transpeptidase-like"/>
    <property type="match status" value="1"/>
</dbReference>